<accession>A0ABU1TUC4</accession>
<reference evidence="1 2" key="1">
    <citation type="submission" date="2023-07" db="EMBL/GenBank/DDBJ databases">
        <title>Sorghum-associated microbial communities from plants grown in Nebraska, USA.</title>
        <authorList>
            <person name="Schachtman D."/>
        </authorList>
    </citation>
    <scope>NUCLEOTIDE SEQUENCE [LARGE SCALE GENOMIC DNA]</scope>
    <source>
        <strain evidence="1 2">3773</strain>
    </source>
</reference>
<organism evidence="1 2">
    <name type="scientific">Flavobacterium arsenatis</name>
    <dbReference type="NCBI Taxonomy" id="1484332"/>
    <lineage>
        <taxon>Bacteria</taxon>
        <taxon>Pseudomonadati</taxon>
        <taxon>Bacteroidota</taxon>
        <taxon>Flavobacteriia</taxon>
        <taxon>Flavobacteriales</taxon>
        <taxon>Flavobacteriaceae</taxon>
        <taxon>Flavobacterium</taxon>
    </lineage>
</organism>
<evidence type="ECO:0000313" key="2">
    <source>
        <dbReference type="Proteomes" id="UP001255185"/>
    </source>
</evidence>
<dbReference type="RefSeq" id="WP_310028603.1">
    <property type="nucleotide sequence ID" value="NZ_JAVDVI010000021.1"/>
</dbReference>
<dbReference type="Pfam" id="PF08843">
    <property type="entry name" value="AbiEii"/>
    <property type="match status" value="1"/>
</dbReference>
<keyword evidence="2" id="KW-1185">Reference proteome</keyword>
<name>A0ABU1TUC4_9FLAO</name>
<sequence>MLQTQTVSPELLELLGKIMKLNQFDDFLLVGGTSLALQIGHRNSIDIDLFGKREIDEALFTKTLQSLGTLEVFNRSKNYFN</sequence>
<evidence type="ECO:0000313" key="1">
    <source>
        <dbReference type="EMBL" id="MDR6969484.1"/>
    </source>
</evidence>
<comment type="caution">
    <text evidence="1">The sequence shown here is derived from an EMBL/GenBank/DDBJ whole genome shotgun (WGS) entry which is preliminary data.</text>
</comment>
<evidence type="ECO:0008006" key="3">
    <source>
        <dbReference type="Google" id="ProtNLM"/>
    </source>
</evidence>
<protein>
    <recommendedName>
        <fullName evidence="3">Nucleotidyl transferase AbiEii/AbiGii toxin family protein</fullName>
    </recommendedName>
</protein>
<dbReference type="EMBL" id="JAVDVI010000021">
    <property type="protein sequence ID" value="MDR6969484.1"/>
    <property type="molecule type" value="Genomic_DNA"/>
</dbReference>
<dbReference type="Proteomes" id="UP001255185">
    <property type="component" value="Unassembled WGS sequence"/>
</dbReference>
<proteinExistence type="predicted"/>
<dbReference type="InterPro" id="IPR014942">
    <property type="entry name" value="AbiEii"/>
</dbReference>
<gene>
    <name evidence="1" type="ORF">J2X31_003515</name>
</gene>